<dbReference type="AlphaFoldDB" id="A0A9W8G9H3"/>
<dbReference type="EMBL" id="JANBTW010000017">
    <property type="protein sequence ID" value="KAJ2678794.1"/>
    <property type="molecule type" value="Genomic_DNA"/>
</dbReference>
<evidence type="ECO:0000313" key="2">
    <source>
        <dbReference type="Proteomes" id="UP001151518"/>
    </source>
</evidence>
<name>A0A9W8G9H3_9FUNG</name>
<dbReference type="OrthoDB" id="5522600at2759"/>
<reference evidence="1" key="1">
    <citation type="submission" date="2022-07" db="EMBL/GenBank/DDBJ databases">
        <title>Phylogenomic reconstructions and comparative analyses of Kickxellomycotina fungi.</title>
        <authorList>
            <person name="Reynolds N.K."/>
            <person name="Stajich J.E."/>
            <person name="Barry K."/>
            <person name="Grigoriev I.V."/>
            <person name="Crous P."/>
            <person name="Smith M.E."/>
        </authorList>
    </citation>
    <scope>NUCLEOTIDE SEQUENCE</scope>
    <source>
        <strain evidence="1">NRRL 3115</strain>
    </source>
</reference>
<comment type="caution">
    <text evidence="1">The sequence shown here is derived from an EMBL/GenBank/DDBJ whole genome shotgun (WGS) entry which is preliminary data.</text>
</comment>
<dbReference type="Proteomes" id="UP001151518">
    <property type="component" value="Unassembled WGS sequence"/>
</dbReference>
<gene>
    <name evidence="1" type="ORF">GGI25_001986</name>
</gene>
<evidence type="ECO:0000313" key="1">
    <source>
        <dbReference type="EMBL" id="KAJ2678794.1"/>
    </source>
</evidence>
<organism evidence="1 2">
    <name type="scientific">Coemansia spiralis</name>
    <dbReference type="NCBI Taxonomy" id="417178"/>
    <lineage>
        <taxon>Eukaryota</taxon>
        <taxon>Fungi</taxon>
        <taxon>Fungi incertae sedis</taxon>
        <taxon>Zoopagomycota</taxon>
        <taxon>Kickxellomycotina</taxon>
        <taxon>Kickxellomycetes</taxon>
        <taxon>Kickxellales</taxon>
        <taxon>Kickxellaceae</taxon>
        <taxon>Coemansia</taxon>
    </lineage>
</organism>
<sequence length="174" mass="19537">MYTTIDTVEKYKEFVANGRCVMFFFNGQIDKIHRLVYEAYPLMAYLNQRKITSYAVVYGNAYKHMAQTQNIISPVGVALFDDTKACCAFGSFDNRVVGDYIDCLFDNDPVNVGTVVDMSGRADGKKMLSVTTAPALGELEHNKVPPRLGRSATKRVLENLSKIQSRMLRRTSTT</sequence>
<proteinExistence type="predicted"/>
<accession>A0A9W8G9H3</accession>
<protein>
    <submittedName>
        <fullName evidence="1">Uncharacterized protein</fullName>
    </submittedName>
</protein>